<keyword evidence="14" id="KW-0175">Coiled coil</keyword>
<proteinExistence type="predicted"/>
<keyword evidence="7 15" id="KW-0812">Transmembrane</keyword>
<dbReference type="Gene3D" id="3.30.565.10">
    <property type="entry name" value="Histidine kinase-like ATPase, C-terminal domain"/>
    <property type="match status" value="1"/>
</dbReference>
<evidence type="ECO:0000256" key="5">
    <source>
        <dbReference type="ARBA" id="ARBA00022553"/>
    </source>
</evidence>
<dbReference type="InterPro" id="IPR003594">
    <property type="entry name" value="HATPase_dom"/>
</dbReference>
<dbReference type="InterPro" id="IPR050398">
    <property type="entry name" value="HssS/ArlS-like"/>
</dbReference>
<evidence type="ECO:0000256" key="12">
    <source>
        <dbReference type="ARBA" id="ARBA00023012"/>
    </source>
</evidence>
<feature type="domain" description="Histidine kinase" evidence="16">
    <location>
        <begin position="332"/>
        <end position="520"/>
    </location>
</feature>
<dbReference type="SUPFAM" id="SSF47384">
    <property type="entry name" value="Homodimeric domain of signal transducing histidine kinase"/>
    <property type="match status" value="1"/>
</dbReference>
<evidence type="ECO:0000256" key="8">
    <source>
        <dbReference type="ARBA" id="ARBA00022741"/>
    </source>
</evidence>
<dbReference type="SMART" id="SM00388">
    <property type="entry name" value="HisKA"/>
    <property type="match status" value="1"/>
</dbReference>
<feature type="transmembrane region" description="Helical" evidence="15">
    <location>
        <begin position="206"/>
        <end position="228"/>
    </location>
</feature>
<keyword evidence="12" id="KW-0902">Two-component regulatory system</keyword>
<feature type="transmembrane region" description="Helical" evidence="15">
    <location>
        <begin position="12"/>
        <end position="31"/>
    </location>
</feature>
<dbReference type="InterPro" id="IPR036890">
    <property type="entry name" value="HATPase_C_sf"/>
</dbReference>
<dbReference type="AlphaFoldDB" id="A0A1W1WSK5"/>
<evidence type="ECO:0000256" key="3">
    <source>
        <dbReference type="ARBA" id="ARBA00012438"/>
    </source>
</evidence>
<dbReference type="PANTHER" id="PTHR45528:SF1">
    <property type="entry name" value="SENSOR HISTIDINE KINASE CPXA"/>
    <property type="match status" value="1"/>
</dbReference>
<dbReference type="InterPro" id="IPR005467">
    <property type="entry name" value="His_kinase_dom"/>
</dbReference>
<dbReference type="PANTHER" id="PTHR45528">
    <property type="entry name" value="SENSOR HISTIDINE KINASE CPXA"/>
    <property type="match status" value="1"/>
</dbReference>
<evidence type="ECO:0000256" key="2">
    <source>
        <dbReference type="ARBA" id="ARBA00004651"/>
    </source>
</evidence>
<evidence type="ECO:0000256" key="6">
    <source>
        <dbReference type="ARBA" id="ARBA00022679"/>
    </source>
</evidence>
<evidence type="ECO:0000256" key="14">
    <source>
        <dbReference type="SAM" id="Coils"/>
    </source>
</evidence>
<accession>A0A1W1WSK5</accession>
<dbReference type="CDD" id="cd00082">
    <property type="entry name" value="HisKA"/>
    <property type="match status" value="1"/>
</dbReference>
<keyword evidence="8" id="KW-0547">Nucleotide-binding</keyword>
<dbReference type="Pfam" id="PF02518">
    <property type="entry name" value="HATPase_c"/>
    <property type="match status" value="1"/>
</dbReference>
<dbReference type="GO" id="GO:0005886">
    <property type="term" value="C:plasma membrane"/>
    <property type="evidence" value="ECO:0007669"/>
    <property type="project" value="UniProtKB-SubCell"/>
</dbReference>
<keyword evidence="13 15" id="KW-0472">Membrane</keyword>
<dbReference type="InterPro" id="IPR033480">
    <property type="entry name" value="sCache_2"/>
</dbReference>
<dbReference type="Pfam" id="PF00512">
    <property type="entry name" value="HisKA"/>
    <property type="match status" value="1"/>
</dbReference>
<dbReference type="STRING" id="1069081.SAMN05660197_0990"/>
<feature type="coiled-coil region" evidence="14">
    <location>
        <begin position="277"/>
        <end position="322"/>
    </location>
</feature>
<evidence type="ECO:0000256" key="10">
    <source>
        <dbReference type="ARBA" id="ARBA00022840"/>
    </source>
</evidence>
<evidence type="ECO:0000256" key="11">
    <source>
        <dbReference type="ARBA" id="ARBA00022989"/>
    </source>
</evidence>
<evidence type="ECO:0000256" key="7">
    <source>
        <dbReference type="ARBA" id="ARBA00022692"/>
    </source>
</evidence>
<dbReference type="SUPFAM" id="SSF55874">
    <property type="entry name" value="ATPase domain of HSP90 chaperone/DNA topoisomerase II/histidine kinase"/>
    <property type="match status" value="1"/>
</dbReference>
<dbReference type="InterPro" id="IPR004010">
    <property type="entry name" value="Double_Cache_2"/>
</dbReference>
<dbReference type="GO" id="GO:0000155">
    <property type="term" value="F:phosphorelay sensor kinase activity"/>
    <property type="evidence" value="ECO:0007669"/>
    <property type="project" value="InterPro"/>
</dbReference>
<keyword evidence="5" id="KW-0597">Phosphoprotein</keyword>
<dbReference type="SMART" id="SM01049">
    <property type="entry name" value="Cache_2"/>
    <property type="match status" value="1"/>
</dbReference>
<dbReference type="EMBL" id="FWWZ01000001">
    <property type="protein sequence ID" value="SMC09185.1"/>
    <property type="molecule type" value="Genomic_DNA"/>
</dbReference>
<name>A0A1W1WSK5_9BACT</name>
<organism evidence="17 18">
    <name type="scientific">Nitratiruptor tergarcus DSM 16512</name>
    <dbReference type="NCBI Taxonomy" id="1069081"/>
    <lineage>
        <taxon>Bacteria</taxon>
        <taxon>Pseudomonadati</taxon>
        <taxon>Campylobacterota</taxon>
        <taxon>Epsilonproteobacteria</taxon>
        <taxon>Nautiliales</taxon>
        <taxon>Nitratiruptoraceae</taxon>
        <taxon>Nitratiruptor</taxon>
    </lineage>
</organism>
<reference evidence="18" key="1">
    <citation type="submission" date="2017-04" db="EMBL/GenBank/DDBJ databases">
        <authorList>
            <person name="Varghese N."/>
            <person name="Submissions S."/>
        </authorList>
    </citation>
    <scope>NUCLEOTIDE SEQUENCE [LARGE SCALE GENOMIC DNA]</scope>
    <source>
        <strain evidence="18">DSM 16512</strain>
    </source>
</reference>
<evidence type="ECO:0000259" key="16">
    <source>
        <dbReference type="PROSITE" id="PS50109"/>
    </source>
</evidence>
<dbReference type="RefSeq" id="WP_084275425.1">
    <property type="nucleotide sequence ID" value="NZ_AP026671.1"/>
</dbReference>
<keyword evidence="10" id="KW-0067">ATP-binding</keyword>
<dbReference type="GO" id="GO:0005524">
    <property type="term" value="F:ATP binding"/>
    <property type="evidence" value="ECO:0007669"/>
    <property type="project" value="UniProtKB-KW"/>
</dbReference>
<dbReference type="InterPro" id="IPR036097">
    <property type="entry name" value="HisK_dim/P_sf"/>
</dbReference>
<evidence type="ECO:0000313" key="18">
    <source>
        <dbReference type="Proteomes" id="UP000192602"/>
    </source>
</evidence>
<keyword evidence="9 17" id="KW-0418">Kinase</keyword>
<comment type="subcellular location">
    <subcellularLocation>
        <location evidence="2">Cell membrane</location>
        <topology evidence="2">Multi-pass membrane protein</topology>
    </subcellularLocation>
</comment>
<keyword evidence="6" id="KW-0808">Transferase</keyword>
<keyword evidence="11 15" id="KW-1133">Transmembrane helix</keyword>
<dbReference type="Gene3D" id="3.30.450.20">
    <property type="entry name" value="PAS domain"/>
    <property type="match status" value="1"/>
</dbReference>
<evidence type="ECO:0000256" key="13">
    <source>
        <dbReference type="ARBA" id="ARBA00023136"/>
    </source>
</evidence>
<dbReference type="SMART" id="SM00387">
    <property type="entry name" value="HATPase_c"/>
    <property type="match status" value="1"/>
</dbReference>
<evidence type="ECO:0000313" key="17">
    <source>
        <dbReference type="EMBL" id="SMC09185.1"/>
    </source>
</evidence>
<dbReference type="Proteomes" id="UP000192602">
    <property type="component" value="Unassembled WGS sequence"/>
</dbReference>
<dbReference type="InterPro" id="IPR003661">
    <property type="entry name" value="HisK_dim/P_dom"/>
</dbReference>
<dbReference type="Gene3D" id="1.10.287.130">
    <property type="match status" value="1"/>
</dbReference>
<comment type="catalytic activity">
    <reaction evidence="1">
        <text>ATP + protein L-histidine = ADP + protein N-phospho-L-histidine.</text>
        <dbReference type="EC" id="2.7.13.3"/>
    </reaction>
</comment>
<evidence type="ECO:0000256" key="4">
    <source>
        <dbReference type="ARBA" id="ARBA00022475"/>
    </source>
</evidence>
<gene>
    <name evidence="17" type="ORF">SAMN05660197_0990</name>
</gene>
<sequence>MIKRISFKSIKLFTLGLFILFVTLFTALIVYEEYNEFKKEIALFEKNFINKQKELVKKETLRALRYISYKHHEAPNKPLAQLQKEIIDAIEYMRNERDGTGYIFIYTFDGINVADPILKQNKGKNLINFTDPTGKKVIKELIEVSKKPDGGFVQYYWNKPTTNTLAPKISYAKAYKPFNWMVGSGVYLDEIEKMIRQKKLAYRDKMVKYIINILTLSFMLFFATFVILRYTSNLIERSLQKIKIRTQDAANHGTYIYAQDLLFNEFKEIAGYTNKMIKIIKDRTKKLQELNRTLELKVLQKTQKLNQQNEELKRSKEFTEKLLHDQDRFLKTAIHEINTPLSIILTNIDLLKMENIKNQELTNIESGIKIIHNIYNDLAYLLKKDRVEYKKGFIDVSSFLEQRVEFFTEVAKGNHLRFITKIEPDITLFINEIELQRIIDNNLSNAIKYSHINTAITIKLYKKDTIVLEFWTESKKIEDKEAIFKQFYREDRAKGGFGLGLALVKEICDKNGCTIEVDNDGKYNIFRYIWKRQ</sequence>
<protein>
    <recommendedName>
        <fullName evidence="3">histidine kinase</fullName>
        <ecNumber evidence="3">2.7.13.3</ecNumber>
    </recommendedName>
</protein>
<keyword evidence="18" id="KW-1185">Reference proteome</keyword>
<dbReference type="PROSITE" id="PS50109">
    <property type="entry name" value="HIS_KIN"/>
    <property type="match status" value="1"/>
</dbReference>
<keyword evidence="4" id="KW-1003">Cell membrane</keyword>
<dbReference type="OrthoDB" id="9761634at2"/>
<evidence type="ECO:0000256" key="1">
    <source>
        <dbReference type="ARBA" id="ARBA00000085"/>
    </source>
</evidence>
<dbReference type="EC" id="2.7.13.3" evidence="3"/>
<evidence type="ECO:0000256" key="9">
    <source>
        <dbReference type="ARBA" id="ARBA00022777"/>
    </source>
</evidence>
<dbReference type="Pfam" id="PF08269">
    <property type="entry name" value="dCache_2"/>
    <property type="match status" value="1"/>
</dbReference>
<evidence type="ECO:0000256" key="15">
    <source>
        <dbReference type="SAM" id="Phobius"/>
    </source>
</evidence>